<gene>
    <name evidence="1" type="ORF">LNP81_21500</name>
</gene>
<proteinExistence type="predicted"/>
<sequence>MITEIEQQSLDIDWFFTDGKHVAFVASGGGKLPKSIAESSDYNLLSSYFRNLPEKSEIEINVSLSEILKMVPDERYLADYVLMTKKGLYSFDKTILNNFLDPNYHLVAQPISPLEIIDLPKEVFEILIKSKYDKNLTSISSFNSFEIT</sequence>
<reference evidence="1" key="1">
    <citation type="submission" date="2021-11" db="EMBL/GenBank/DDBJ databases">
        <title>Description of novel Flavobacterium species.</title>
        <authorList>
            <person name="Saticioglu I.B."/>
            <person name="Ay H."/>
            <person name="Altun S."/>
            <person name="Duman M."/>
        </authorList>
    </citation>
    <scope>NUCLEOTIDE SEQUENCE</scope>
    <source>
        <strain evidence="1">F-30</strain>
    </source>
</reference>
<dbReference type="RefSeq" id="WP_230039345.1">
    <property type="nucleotide sequence ID" value="NZ_JAJJMM010000001.1"/>
</dbReference>
<comment type="caution">
    <text evidence="1">The sequence shown here is derived from an EMBL/GenBank/DDBJ whole genome shotgun (WGS) entry which is preliminary data.</text>
</comment>
<evidence type="ECO:0000313" key="2">
    <source>
        <dbReference type="Proteomes" id="UP001430679"/>
    </source>
</evidence>
<accession>A0ABS8MJC7</accession>
<name>A0ABS8MJC7_9FLAO</name>
<protein>
    <submittedName>
        <fullName evidence="1">Uncharacterized protein</fullName>
    </submittedName>
</protein>
<dbReference type="Proteomes" id="UP001430679">
    <property type="component" value="Unassembled WGS sequence"/>
</dbReference>
<organism evidence="1 2">
    <name type="scientific">Flavobacterium piscisymbiosum</name>
    <dbReference type="NCBI Taxonomy" id="2893753"/>
    <lineage>
        <taxon>Bacteria</taxon>
        <taxon>Pseudomonadati</taxon>
        <taxon>Bacteroidota</taxon>
        <taxon>Flavobacteriia</taxon>
        <taxon>Flavobacteriales</taxon>
        <taxon>Flavobacteriaceae</taxon>
        <taxon>Flavobacterium</taxon>
    </lineage>
</organism>
<evidence type="ECO:0000313" key="1">
    <source>
        <dbReference type="EMBL" id="MCC9065588.1"/>
    </source>
</evidence>
<dbReference type="EMBL" id="JAJJMM010000001">
    <property type="protein sequence ID" value="MCC9065588.1"/>
    <property type="molecule type" value="Genomic_DNA"/>
</dbReference>
<keyword evidence="2" id="KW-1185">Reference proteome</keyword>